<dbReference type="SMART" id="SM00389">
    <property type="entry name" value="HOX"/>
    <property type="match status" value="1"/>
</dbReference>
<dbReference type="GO" id="GO:0005634">
    <property type="term" value="C:nucleus"/>
    <property type="evidence" value="ECO:0007669"/>
    <property type="project" value="UniProtKB-SubCell"/>
</dbReference>
<dbReference type="PANTHER" id="PTHR45654:SF49">
    <property type="entry name" value="HOMEOBOX LEUCINE ZIPPER PROTEIN"/>
    <property type="match status" value="1"/>
</dbReference>
<accession>A0AAE1TE25</accession>
<dbReference type="SUPFAM" id="SSF55961">
    <property type="entry name" value="Bet v1-like"/>
    <property type="match status" value="2"/>
</dbReference>
<sequence length="805" mass="87888">MGFEGLIRGNSRNYSCGSARVVAGISPHNLYIPSGSIVEPPLHSPPVSTKMEGHGDMGLIGEFDHSLMGRMRDDEYESRSGSDNFEGLSGDDQDGGGGGDDQSKRRKKYHRHTPHQIQELEALFKECPHPDEKQRMELSKRLGLENKQIKFWFQNRRTQMKTQLERHENIILRQENEKLRAENSMIKEAMANPMCNQCGGPAIPGQISFEDHHLRIENARLKDELNRICVLANKFLGRPLSSLASPTAIMGLNSGLELAIGRSEIGGSSTLGSSLPMGLDLGEGILGTPSAMPRIRSPMGMMGGEIQVDRSMLIDLALSAMEELMKMAQADSPLWIKCLGGEREILDHEEYERIISPCIGPKHAGFVTEATRETGIVIINSLALMETLMDANRWAEMFPSLIARAATVDVISNGMDGSRNGALQVMHAEVQLLSPLVPVRQLRFLRFCKQHTEGVWALVDVSVEIGHSSINGHPYVSCRRLPSGCVVQDMPNGYSKVTWVEHTQYDESAIHQLYRPIVNSGFGFGAHRWIATLQRQCECLAILMSSSIPSEDHTALSQAGRRSLLKLAQRMTNNFCCGVCLSSARKWDGLHIGTLGDDVKVMTRKNMDDPGEPPGIVLSAATSVWIPVSRESLFNFLRDEHLRSEWDILSNGGPMQEMVHIAKGQGSGNCVSLLRASAVNPNESNMVILQETWTDPSCSVVVYAPVDVQSLNVVMSGGDSAYVALLPSGFAILPDGHHASFGSGLLKGGNSPDGGGDRQGCLLTVGFQILVNSLPTAKLTVESVETVSNLIACTIQKIKSALPVA</sequence>
<dbReference type="InterPro" id="IPR009057">
    <property type="entry name" value="Homeodomain-like_sf"/>
</dbReference>
<dbReference type="GO" id="GO:0003677">
    <property type="term" value="F:DNA binding"/>
    <property type="evidence" value="ECO:0007669"/>
    <property type="project" value="UniProtKB-UniRule"/>
</dbReference>
<dbReference type="PANTHER" id="PTHR45654">
    <property type="entry name" value="HOMEOBOX-LEUCINE ZIPPER PROTEIN MERISTEM L1"/>
    <property type="match status" value="1"/>
</dbReference>
<dbReference type="SUPFAM" id="SSF46689">
    <property type="entry name" value="Homeodomain-like"/>
    <property type="match status" value="1"/>
</dbReference>
<reference evidence="15" key="1">
    <citation type="submission" date="2023-10" db="EMBL/GenBank/DDBJ databases">
        <title>Chromosome-level genome of the transformable northern wattle, Acacia crassicarpa.</title>
        <authorList>
            <person name="Massaro I."/>
            <person name="Sinha N.R."/>
            <person name="Poethig S."/>
            <person name="Leichty A.R."/>
        </authorList>
    </citation>
    <scope>NUCLEOTIDE SEQUENCE</scope>
    <source>
        <strain evidence="15">Acra3RX</strain>
        <tissue evidence="15">Leaf</tissue>
    </source>
</reference>
<evidence type="ECO:0000259" key="13">
    <source>
        <dbReference type="PROSITE" id="PS50071"/>
    </source>
</evidence>
<dbReference type="InterPro" id="IPR001356">
    <property type="entry name" value="HD"/>
</dbReference>
<dbReference type="InterPro" id="IPR057993">
    <property type="entry name" value="HD-Zip_IV_C"/>
</dbReference>
<evidence type="ECO:0000259" key="14">
    <source>
        <dbReference type="PROSITE" id="PS50848"/>
    </source>
</evidence>
<evidence type="ECO:0000256" key="12">
    <source>
        <dbReference type="SAM" id="MobiDB-lite"/>
    </source>
</evidence>
<keyword evidence="3" id="KW-0805">Transcription regulation</keyword>
<dbReference type="GO" id="GO:0000981">
    <property type="term" value="F:DNA-binding transcription factor activity, RNA polymerase II-specific"/>
    <property type="evidence" value="ECO:0007669"/>
    <property type="project" value="InterPro"/>
</dbReference>
<feature type="domain" description="Homeobox" evidence="13">
    <location>
        <begin position="103"/>
        <end position="163"/>
    </location>
</feature>
<evidence type="ECO:0000256" key="5">
    <source>
        <dbReference type="ARBA" id="ARBA00023125"/>
    </source>
</evidence>
<keyword evidence="8 9" id="KW-0539">Nucleus</keyword>
<evidence type="ECO:0000256" key="7">
    <source>
        <dbReference type="ARBA" id="ARBA00023163"/>
    </source>
</evidence>
<dbReference type="InterPro" id="IPR042160">
    <property type="entry name" value="HD-Zip_IV"/>
</dbReference>
<evidence type="ECO:0008006" key="17">
    <source>
        <dbReference type="Google" id="ProtNLM"/>
    </source>
</evidence>
<evidence type="ECO:0000256" key="11">
    <source>
        <dbReference type="SAM" id="Coils"/>
    </source>
</evidence>
<keyword evidence="4 11" id="KW-0175">Coiled coil</keyword>
<feature type="coiled-coil region" evidence="11">
    <location>
        <begin position="157"/>
        <end position="192"/>
    </location>
</feature>
<name>A0AAE1TE25_9FABA</name>
<dbReference type="PROSITE" id="PS50848">
    <property type="entry name" value="START"/>
    <property type="match status" value="1"/>
</dbReference>
<evidence type="ECO:0000256" key="1">
    <source>
        <dbReference type="ARBA" id="ARBA00004123"/>
    </source>
</evidence>
<dbReference type="SMART" id="SM00234">
    <property type="entry name" value="START"/>
    <property type="match status" value="1"/>
</dbReference>
<dbReference type="Proteomes" id="UP001293593">
    <property type="component" value="Unassembled WGS sequence"/>
</dbReference>
<comment type="similarity">
    <text evidence="2">Belongs to the HD-ZIP homeobox family. Class IV subfamily.</text>
</comment>
<dbReference type="AlphaFoldDB" id="A0AAE1TE25"/>
<feature type="domain" description="START" evidence="14">
    <location>
        <begin position="306"/>
        <end position="542"/>
    </location>
</feature>
<dbReference type="GO" id="GO:0030154">
    <property type="term" value="P:cell differentiation"/>
    <property type="evidence" value="ECO:0007669"/>
    <property type="project" value="UniProtKB-ARBA"/>
</dbReference>
<dbReference type="Pfam" id="PF01852">
    <property type="entry name" value="START"/>
    <property type="match status" value="1"/>
</dbReference>
<evidence type="ECO:0000313" key="15">
    <source>
        <dbReference type="EMBL" id="KAK4280385.1"/>
    </source>
</evidence>
<feature type="region of interest" description="Disordered" evidence="12">
    <location>
        <begin position="74"/>
        <end position="113"/>
    </location>
</feature>
<gene>
    <name evidence="15" type="ORF">QN277_012014</name>
</gene>
<keyword evidence="5 9" id="KW-0238">DNA-binding</keyword>
<dbReference type="Pfam" id="PF25797">
    <property type="entry name" value="PDF2_C"/>
    <property type="match status" value="1"/>
</dbReference>
<dbReference type="FunFam" id="1.10.10.60:FF:000229">
    <property type="entry name" value="Homeobox-leucine zipper protein HDG1"/>
    <property type="match status" value="1"/>
</dbReference>
<feature type="compositionally biased region" description="Basic residues" evidence="12">
    <location>
        <begin position="104"/>
        <end position="113"/>
    </location>
</feature>
<evidence type="ECO:0000256" key="6">
    <source>
        <dbReference type="ARBA" id="ARBA00023155"/>
    </source>
</evidence>
<dbReference type="FunFam" id="3.30.530.20:FF:000026">
    <property type="entry name" value="Homeobox-leucine zipper protein GLABRA 2"/>
    <property type="match status" value="1"/>
</dbReference>
<keyword evidence="7" id="KW-0804">Transcription</keyword>
<evidence type="ECO:0000256" key="10">
    <source>
        <dbReference type="RuleBase" id="RU000682"/>
    </source>
</evidence>
<protein>
    <recommendedName>
        <fullName evidence="17">Homeobox-leucine zipper protein ANTHOCYANINLESS 2</fullName>
    </recommendedName>
</protein>
<evidence type="ECO:0000256" key="2">
    <source>
        <dbReference type="ARBA" id="ARBA00006789"/>
    </source>
</evidence>
<dbReference type="InterPro" id="IPR017970">
    <property type="entry name" value="Homeobox_CS"/>
</dbReference>
<dbReference type="GO" id="GO:0008289">
    <property type="term" value="F:lipid binding"/>
    <property type="evidence" value="ECO:0007669"/>
    <property type="project" value="InterPro"/>
</dbReference>
<organism evidence="15 16">
    <name type="scientific">Acacia crassicarpa</name>
    <name type="common">northern wattle</name>
    <dbReference type="NCBI Taxonomy" id="499986"/>
    <lineage>
        <taxon>Eukaryota</taxon>
        <taxon>Viridiplantae</taxon>
        <taxon>Streptophyta</taxon>
        <taxon>Embryophyta</taxon>
        <taxon>Tracheophyta</taxon>
        <taxon>Spermatophyta</taxon>
        <taxon>Magnoliopsida</taxon>
        <taxon>eudicotyledons</taxon>
        <taxon>Gunneridae</taxon>
        <taxon>Pentapetalae</taxon>
        <taxon>rosids</taxon>
        <taxon>fabids</taxon>
        <taxon>Fabales</taxon>
        <taxon>Fabaceae</taxon>
        <taxon>Caesalpinioideae</taxon>
        <taxon>mimosoid clade</taxon>
        <taxon>Acacieae</taxon>
        <taxon>Acacia</taxon>
    </lineage>
</organism>
<dbReference type="Pfam" id="PF00046">
    <property type="entry name" value="Homeodomain"/>
    <property type="match status" value="1"/>
</dbReference>
<dbReference type="CDD" id="cd00086">
    <property type="entry name" value="homeodomain"/>
    <property type="match status" value="1"/>
</dbReference>
<comment type="caution">
    <text evidence="15">The sequence shown here is derived from an EMBL/GenBank/DDBJ whole genome shotgun (WGS) entry which is preliminary data.</text>
</comment>
<keyword evidence="6 9" id="KW-0371">Homeobox</keyword>
<proteinExistence type="inferred from homology"/>
<comment type="subcellular location">
    <subcellularLocation>
        <location evidence="1 9 10">Nucleus</location>
    </subcellularLocation>
</comment>
<evidence type="ECO:0000313" key="16">
    <source>
        <dbReference type="Proteomes" id="UP001293593"/>
    </source>
</evidence>
<evidence type="ECO:0000256" key="8">
    <source>
        <dbReference type="ARBA" id="ARBA00023242"/>
    </source>
</evidence>
<dbReference type="EMBL" id="JAWXYG010000002">
    <property type="protein sequence ID" value="KAK4280385.1"/>
    <property type="molecule type" value="Genomic_DNA"/>
</dbReference>
<evidence type="ECO:0000256" key="9">
    <source>
        <dbReference type="PROSITE-ProRule" id="PRU00108"/>
    </source>
</evidence>
<keyword evidence="16" id="KW-1185">Reference proteome</keyword>
<dbReference type="CDD" id="cd08875">
    <property type="entry name" value="START_ArGLABRA2_like"/>
    <property type="match status" value="1"/>
</dbReference>
<dbReference type="PROSITE" id="PS50071">
    <property type="entry name" value="HOMEOBOX_2"/>
    <property type="match status" value="1"/>
</dbReference>
<evidence type="ECO:0000256" key="4">
    <source>
        <dbReference type="ARBA" id="ARBA00023054"/>
    </source>
</evidence>
<feature type="DNA-binding region" description="Homeobox" evidence="9">
    <location>
        <begin position="105"/>
        <end position="164"/>
    </location>
</feature>
<dbReference type="PROSITE" id="PS00027">
    <property type="entry name" value="HOMEOBOX_1"/>
    <property type="match status" value="1"/>
</dbReference>
<dbReference type="Gene3D" id="1.10.10.60">
    <property type="entry name" value="Homeodomain-like"/>
    <property type="match status" value="1"/>
</dbReference>
<dbReference type="InterPro" id="IPR002913">
    <property type="entry name" value="START_lipid-bd_dom"/>
</dbReference>
<evidence type="ECO:0000256" key="3">
    <source>
        <dbReference type="ARBA" id="ARBA00023015"/>
    </source>
</evidence>